<comment type="similarity">
    <text evidence="1">Belongs to the glycosyltransferase 15 family.</text>
</comment>
<dbReference type="FunFam" id="3.90.550.10:FF:000051">
    <property type="entry name" value="Alpha-1,2-mannosyltransferase (Ktr4)"/>
    <property type="match status" value="1"/>
</dbReference>
<dbReference type="PANTHER" id="PTHR31121">
    <property type="entry name" value="ALPHA-1,2 MANNOSYLTRANSFERASE KTR1"/>
    <property type="match status" value="1"/>
</dbReference>
<sequence length="314" mass="37717">MNILILVRLIFSRQNAVIMILCRNREKDAIANTLRNFEEKFNKNYNYPYVFLNDDDFTDEFKKEIQKITTNVKFGKVEKEDWEMPNNIDRVKAMKNWKLMETKGVPYANLESYHNMCRFFSRTFYKHKLLLEYDYYWRIEPGVKFHCDIDFDPFDELKFKNKKYAFVITIREFMDSIPSLMDVTLDLLKENYTKIPKYNSHKFMFDNGKYNGCHFWSNFEIADFSFFRSKLYNAYLDHLENSGGFYYERWGDAPVHSLAVALFLDLSHILFIKKIGYTHDSFTHCPEEGKNCDCDVKKSVDFTPFSCLKEYLRV</sequence>
<proteinExistence type="inferred from homology"/>
<dbReference type="PIRSF" id="PIRSF018153">
    <property type="entry name" value="Glyco_trans_15"/>
    <property type="match status" value="1"/>
</dbReference>
<dbReference type="VEuPathDB" id="MicrosporidiaDB:A0H76_2526"/>
<evidence type="ECO:0000256" key="2">
    <source>
        <dbReference type="ARBA" id="ARBA00022679"/>
    </source>
</evidence>
<dbReference type="AlphaFoldDB" id="A0A1X0QJX4"/>
<dbReference type="GO" id="GO:0000026">
    <property type="term" value="F:alpha-1,2-mannosyltransferase activity"/>
    <property type="evidence" value="ECO:0007669"/>
    <property type="project" value="TreeGrafter"/>
</dbReference>
<evidence type="ECO:0000256" key="1">
    <source>
        <dbReference type="ARBA" id="ARBA00007677"/>
    </source>
</evidence>
<dbReference type="Pfam" id="PF01793">
    <property type="entry name" value="Glyco_transf_15"/>
    <property type="match status" value="1"/>
</dbReference>
<dbReference type="Proteomes" id="UP000192501">
    <property type="component" value="Unassembled WGS sequence"/>
</dbReference>
<evidence type="ECO:0000256" key="3">
    <source>
        <dbReference type="PIRSR" id="PIRSR018153-1"/>
    </source>
</evidence>
<protein>
    <submittedName>
        <fullName evidence="4">OMH1</fullName>
    </submittedName>
</protein>
<feature type="active site" description="Nucleophile" evidence="3">
    <location>
        <position position="220"/>
    </location>
</feature>
<dbReference type="EMBL" id="LTAI01000080">
    <property type="protein sequence ID" value="ORD99995.1"/>
    <property type="molecule type" value="Genomic_DNA"/>
</dbReference>
<dbReference type="GO" id="GO:0000032">
    <property type="term" value="P:cell wall mannoprotein biosynthetic process"/>
    <property type="evidence" value="ECO:0007669"/>
    <property type="project" value="TreeGrafter"/>
</dbReference>
<evidence type="ECO:0000313" key="5">
    <source>
        <dbReference type="Proteomes" id="UP000192501"/>
    </source>
</evidence>
<dbReference type="GO" id="GO:0006487">
    <property type="term" value="P:protein N-linked glycosylation"/>
    <property type="evidence" value="ECO:0007669"/>
    <property type="project" value="TreeGrafter"/>
</dbReference>
<dbReference type="InterPro" id="IPR002685">
    <property type="entry name" value="Glyco_trans_15"/>
</dbReference>
<dbReference type="GO" id="GO:0005794">
    <property type="term" value="C:Golgi apparatus"/>
    <property type="evidence" value="ECO:0007669"/>
    <property type="project" value="TreeGrafter"/>
</dbReference>
<dbReference type="Gene3D" id="3.90.550.10">
    <property type="entry name" value="Spore Coat Polysaccharide Biosynthesis Protein SpsA, Chain A"/>
    <property type="match status" value="1"/>
</dbReference>
<dbReference type="SUPFAM" id="SSF53448">
    <property type="entry name" value="Nucleotide-diphospho-sugar transferases"/>
    <property type="match status" value="1"/>
</dbReference>
<comment type="caution">
    <text evidence="4">The sequence shown here is derived from an EMBL/GenBank/DDBJ whole genome shotgun (WGS) entry which is preliminary data.</text>
</comment>
<gene>
    <name evidence="4" type="primary">OMH1</name>
    <name evidence="4" type="ORF">A0H76_2526</name>
</gene>
<dbReference type="InterPro" id="IPR029044">
    <property type="entry name" value="Nucleotide-diphossugar_trans"/>
</dbReference>
<name>A0A1X0QJX4_9MICR</name>
<reference evidence="4 5" key="1">
    <citation type="journal article" date="2017" name="Environ. Microbiol.">
        <title>Decay of the glycolytic pathway and adaptation to intranuclear parasitism within Enterocytozoonidae microsporidia.</title>
        <authorList>
            <person name="Wiredu Boakye D."/>
            <person name="Jaroenlak P."/>
            <person name="Prachumwat A."/>
            <person name="Williams T.A."/>
            <person name="Bateman K.S."/>
            <person name="Itsathitphaisarn O."/>
            <person name="Sritunyalucksana K."/>
            <person name="Paszkiewicz K.H."/>
            <person name="Moore K.A."/>
            <person name="Stentiford G.D."/>
            <person name="Williams B.A."/>
        </authorList>
    </citation>
    <scope>NUCLEOTIDE SEQUENCE [LARGE SCALE GENOMIC DNA]</scope>
    <source>
        <strain evidence="5">canceri</strain>
    </source>
</reference>
<accession>A0A1X0QJX4</accession>
<dbReference type="GO" id="GO:0016020">
    <property type="term" value="C:membrane"/>
    <property type="evidence" value="ECO:0007669"/>
    <property type="project" value="InterPro"/>
</dbReference>
<evidence type="ECO:0000313" key="4">
    <source>
        <dbReference type="EMBL" id="ORD99995.1"/>
    </source>
</evidence>
<keyword evidence="2" id="KW-0808">Transferase</keyword>
<organism evidence="4 5">
    <name type="scientific">Hepatospora eriocheir</name>
    <dbReference type="NCBI Taxonomy" id="1081669"/>
    <lineage>
        <taxon>Eukaryota</taxon>
        <taxon>Fungi</taxon>
        <taxon>Fungi incertae sedis</taxon>
        <taxon>Microsporidia</taxon>
        <taxon>Hepatosporidae</taxon>
        <taxon>Hepatospora</taxon>
    </lineage>
</organism>
<dbReference type="PANTHER" id="PTHR31121:SF6">
    <property type="entry name" value="ALPHA-1,2 MANNOSYLTRANSFERASE KTR1"/>
    <property type="match status" value="1"/>
</dbReference>
<dbReference type="VEuPathDB" id="MicrosporidiaDB:HERIO_1174"/>